<name>A0A8D8W9X9_9HEMI</name>
<sequence length="107" mass="12631">MYLLIQRSKLVSLSRYKKYRYLLTNRSLSRSRSHSRTTFSAITKKNKIYYLPKAQHKFHRYLTFKIKALQLCFILHNSGTAVLPFTHLCVILTCKKPQCQSGNNFTK</sequence>
<organism evidence="1">
    <name type="scientific">Cacopsylla melanoneura</name>
    <dbReference type="NCBI Taxonomy" id="428564"/>
    <lineage>
        <taxon>Eukaryota</taxon>
        <taxon>Metazoa</taxon>
        <taxon>Ecdysozoa</taxon>
        <taxon>Arthropoda</taxon>
        <taxon>Hexapoda</taxon>
        <taxon>Insecta</taxon>
        <taxon>Pterygota</taxon>
        <taxon>Neoptera</taxon>
        <taxon>Paraneoptera</taxon>
        <taxon>Hemiptera</taxon>
        <taxon>Sternorrhyncha</taxon>
        <taxon>Psylloidea</taxon>
        <taxon>Psyllidae</taxon>
        <taxon>Psyllinae</taxon>
        <taxon>Cacopsylla</taxon>
    </lineage>
</organism>
<evidence type="ECO:0000313" key="1">
    <source>
        <dbReference type="EMBL" id="CAG6652483.1"/>
    </source>
</evidence>
<dbReference type="AlphaFoldDB" id="A0A8D8W9X9"/>
<proteinExistence type="predicted"/>
<accession>A0A8D8W9X9</accession>
<protein>
    <submittedName>
        <fullName evidence="1">Uncharacterized protein</fullName>
    </submittedName>
</protein>
<reference evidence="1" key="1">
    <citation type="submission" date="2021-05" db="EMBL/GenBank/DDBJ databases">
        <authorList>
            <person name="Alioto T."/>
            <person name="Alioto T."/>
            <person name="Gomez Garrido J."/>
        </authorList>
    </citation>
    <scope>NUCLEOTIDE SEQUENCE</scope>
</reference>
<dbReference type="EMBL" id="HBUF01171582">
    <property type="protein sequence ID" value="CAG6652483.1"/>
    <property type="molecule type" value="Transcribed_RNA"/>
</dbReference>